<name>A0ACC2QTL2_9NEOP</name>
<proteinExistence type="predicted"/>
<organism evidence="1 2">
    <name type="scientific">Mythimna loreyi</name>
    <dbReference type="NCBI Taxonomy" id="667449"/>
    <lineage>
        <taxon>Eukaryota</taxon>
        <taxon>Metazoa</taxon>
        <taxon>Ecdysozoa</taxon>
        <taxon>Arthropoda</taxon>
        <taxon>Hexapoda</taxon>
        <taxon>Insecta</taxon>
        <taxon>Pterygota</taxon>
        <taxon>Neoptera</taxon>
        <taxon>Endopterygota</taxon>
        <taxon>Lepidoptera</taxon>
        <taxon>Glossata</taxon>
        <taxon>Ditrysia</taxon>
        <taxon>Noctuoidea</taxon>
        <taxon>Noctuidae</taxon>
        <taxon>Noctuinae</taxon>
        <taxon>Hadenini</taxon>
        <taxon>Mythimna</taxon>
    </lineage>
</organism>
<protein>
    <submittedName>
        <fullName evidence="1">Uncharacterized protein</fullName>
    </submittedName>
</protein>
<reference evidence="1" key="1">
    <citation type="submission" date="2023-03" db="EMBL/GenBank/DDBJ databases">
        <title>Chromosome-level genomes of two armyworms, Mythimna separata and Mythimna loreyi, provide insights into the biosynthesis and reception of sex pheromones.</title>
        <authorList>
            <person name="Zhao H."/>
        </authorList>
    </citation>
    <scope>NUCLEOTIDE SEQUENCE</scope>
    <source>
        <strain evidence="1">BeijingLab</strain>
    </source>
</reference>
<gene>
    <name evidence="1" type="ORF">PYW08_004283</name>
</gene>
<evidence type="ECO:0000313" key="2">
    <source>
        <dbReference type="Proteomes" id="UP001231649"/>
    </source>
</evidence>
<comment type="caution">
    <text evidence="1">The sequence shown here is derived from an EMBL/GenBank/DDBJ whole genome shotgun (WGS) entry which is preliminary data.</text>
</comment>
<dbReference type="Proteomes" id="UP001231649">
    <property type="component" value="Chromosome 16"/>
</dbReference>
<sequence length="300" mass="34319">MPNTEQADMESGSSSAHLQDVPLSSQHIAGISLALRVPPFWRDKPRLWFITFEAATRDLKKSESQKAQMVIAQLEKEDIEQICDLLYNPPAENQYTVIKERLISVYEESDGKQLQKLLSDMELGDQKPSQLLRRMRSLAHKKVPDNTLRLMWMNLLPAHVRSVLVVSDTISKETALEELAKLADKMMEQTTEVSAVSIATASQQTHESAGIQNIVDEIKKLHLEIAELKTSCRHNRHDRSRTPPRRHYGRSSHRAHSRPRSRSSTPAPPSTHCFYHRRFVKHARHCTTPCNYNTDTKTEN</sequence>
<dbReference type="EMBL" id="CM056792">
    <property type="protein sequence ID" value="KAJ8721881.1"/>
    <property type="molecule type" value="Genomic_DNA"/>
</dbReference>
<evidence type="ECO:0000313" key="1">
    <source>
        <dbReference type="EMBL" id="KAJ8721881.1"/>
    </source>
</evidence>
<keyword evidence="2" id="KW-1185">Reference proteome</keyword>
<accession>A0ACC2QTL2</accession>